<evidence type="ECO:0000256" key="1">
    <source>
        <dbReference type="SAM" id="Phobius"/>
    </source>
</evidence>
<protein>
    <submittedName>
        <fullName evidence="2">Uncharacterized protein</fullName>
    </submittedName>
</protein>
<keyword evidence="1" id="KW-0472">Membrane</keyword>
<feature type="transmembrane region" description="Helical" evidence="1">
    <location>
        <begin position="35"/>
        <end position="57"/>
    </location>
</feature>
<dbReference type="EMBL" id="BJWL01000007">
    <property type="protein sequence ID" value="GFY91561.1"/>
    <property type="molecule type" value="Genomic_DNA"/>
</dbReference>
<reference evidence="2 3" key="1">
    <citation type="submission" date="2019-07" db="EMBL/GenBank/DDBJ databases">
        <title>De Novo Assembly of kiwifruit Actinidia rufa.</title>
        <authorList>
            <person name="Sugita-Konishi S."/>
            <person name="Sato K."/>
            <person name="Mori E."/>
            <person name="Abe Y."/>
            <person name="Kisaki G."/>
            <person name="Hamano K."/>
            <person name="Suezawa K."/>
            <person name="Otani M."/>
            <person name="Fukuda T."/>
            <person name="Manabe T."/>
            <person name="Gomi K."/>
            <person name="Tabuchi M."/>
            <person name="Akimitsu K."/>
            <person name="Kataoka I."/>
        </authorList>
    </citation>
    <scope>NUCLEOTIDE SEQUENCE [LARGE SCALE GENOMIC DNA]</scope>
    <source>
        <strain evidence="3">cv. Fuchu</strain>
    </source>
</reference>
<comment type="caution">
    <text evidence="2">The sequence shown here is derived from an EMBL/GenBank/DDBJ whole genome shotgun (WGS) entry which is preliminary data.</text>
</comment>
<gene>
    <name evidence="2" type="ORF">Acr_07g0017570</name>
</gene>
<keyword evidence="1" id="KW-0812">Transmembrane</keyword>
<dbReference type="AlphaFoldDB" id="A0A7J0EYP0"/>
<keyword evidence="3" id="KW-1185">Reference proteome</keyword>
<organism evidence="2 3">
    <name type="scientific">Actinidia rufa</name>
    <dbReference type="NCBI Taxonomy" id="165716"/>
    <lineage>
        <taxon>Eukaryota</taxon>
        <taxon>Viridiplantae</taxon>
        <taxon>Streptophyta</taxon>
        <taxon>Embryophyta</taxon>
        <taxon>Tracheophyta</taxon>
        <taxon>Spermatophyta</taxon>
        <taxon>Magnoliopsida</taxon>
        <taxon>eudicotyledons</taxon>
        <taxon>Gunneridae</taxon>
        <taxon>Pentapetalae</taxon>
        <taxon>asterids</taxon>
        <taxon>Ericales</taxon>
        <taxon>Actinidiaceae</taxon>
        <taxon>Actinidia</taxon>
    </lineage>
</organism>
<accession>A0A7J0EYP0</accession>
<proteinExistence type="predicted"/>
<evidence type="ECO:0000313" key="2">
    <source>
        <dbReference type="EMBL" id="GFY91561.1"/>
    </source>
</evidence>
<keyword evidence="1" id="KW-1133">Transmembrane helix</keyword>
<name>A0A7J0EYP0_9ERIC</name>
<evidence type="ECO:0000313" key="3">
    <source>
        <dbReference type="Proteomes" id="UP000585474"/>
    </source>
</evidence>
<sequence length="143" mass="15363">MAQTSQVGLFPQFLRRMEFGTSGSVPFALTQAARAINLVGMIVLACIAALLVGEFLLQIPFSVSLGIKRVPKVQYRLYAVRDNTLGLLDQYVTRVASPCRFHESGSFAPPNFPLEGSPSSIRGGFMSLLSTRICASSASCACV</sequence>
<dbReference type="Proteomes" id="UP000585474">
    <property type="component" value="Unassembled WGS sequence"/>
</dbReference>